<dbReference type="STRING" id="1817864.A2Z21_07745"/>
<dbReference type="InterPro" id="IPR050834">
    <property type="entry name" value="Glycosyltransf_2"/>
</dbReference>
<organism evidence="2 3">
    <name type="scientific">Fraserbacteria sp. (strain RBG_16_55_9)</name>
    <dbReference type="NCBI Taxonomy" id="1817864"/>
    <lineage>
        <taxon>Bacteria</taxon>
        <taxon>Candidatus Fraseribacteriota</taxon>
    </lineage>
</organism>
<gene>
    <name evidence="2" type="ORF">A2Z21_07745</name>
</gene>
<dbReference type="Pfam" id="PF00535">
    <property type="entry name" value="Glycos_transf_2"/>
    <property type="match status" value="1"/>
</dbReference>
<comment type="caution">
    <text evidence="2">The sequence shown here is derived from an EMBL/GenBank/DDBJ whole genome shotgun (WGS) entry which is preliminary data.</text>
</comment>
<dbReference type="EMBL" id="MFGX01000057">
    <property type="protein sequence ID" value="OGF55346.1"/>
    <property type="molecule type" value="Genomic_DNA"/>
</dbReference>
<name>A0A1F5UW06_FRAXR</name>
<reference evidence="2 3" key="1">
    <citation type="journal article" date="2016" name="Nat. Commun.">
        <title>Thousands of microbial genomes shed light on interconnected biogeochemical processes in an aquifer system.</title>
        <authorList>
            <person name="Anantharaman K."/>
            <person name="Brown C.T."/>
            <person name="Hug L.A."/>
            <person name="Sharon I."/>
            <person name="Castelle C.J."/>
            <person name="Probst A.J."/>
            <person name="Thomas B.C."/>
            <person name="Singh A."/>
            <person name="Wilkins M.J."/>
            <person name="Karaoz U."/>
            <person name="Brodie E.L."/>
            <person name="Williams K.H."/>
            <person name="Hubbard S.S."/>
            <person name="Banfield J.F."/>
        </authorList>
    </citation>
    <scope>NUCLEOTIDE SEQUENCE [LARGE SCALE GENOMIC DNA]</scope>
    <source>
        <strain evidence="3">RBG_16_55_9</strain>
    </source>
</reference>
<dbReference type="Proteomes" id="UP000179157">
    <property type="component" value="Unassembled WGS sequence"/>
</dbReference>
<evidence type="ECO:0000259" key="1">
    <source>
        <dbReference type="Pfam" id="PF00535"/>
    </source>
</evidence>
<dbReference type="InterPro" id="IPR029044">
    <property type="entry name" value="Nucleotide-diphossugar_trans"/>
</dbReference>
<accession>A0A1F5UW06</accession>
<dbReference type="CDD" id="cd00761">
    <property type="entry name" value="Glyco_tranf_GTA_type"/>
    <property type="match status" value="1"/>
</dbReference>
<dbReference type="SUPFAM" id="SSF53448">
    <property type="entry name" value="Nucleotide-diphospho-sugar transferases"/>
    <property type="match status" value="1"/>
</dbReference>
<feature type="domain" description="Glycosyltransferase 2-like" evidence="1">
    <location>
        <begin position="2"/>
        <end position="157"/>
    </location>
</feature>
<protein>
    <recommendedName>
        <fullName evidence="1">Glycosyltransferase 2-like domain-containing protein</fullName>
    </recommendedName>
</protein>
<dbReference type="Gene3D" id="3.90.550.10">
    <property type="entry name" value="Spore Coat Polysaccharide Biosynthesis Protein SpsA, Chain A"/>
    <property type="match status" value="1"/>
</dbReference>
<dbReference type="InterPro" id="IPR001173">
    <property type="entry name" value="Glyco_trans_2-like"/>
</dbReference>
<evidence type="ECO:0000313" key="3">
    <source>
        <dbReference type="Proteomes" id="UP000179157"/>
    </source>
</evidence>
<proteinExistence type="predicted"/>
<dbReference type="PANTHER" id="PTHR43685">
    <property type="entry name" value="GLYCOSYLTRANSFERASE"/>
    <property type="match status" value="1"/>
</dbReference>
<sequence length="287" mass="33187">MSVVLPAFNEEGYIRRSVDSILSQTFPDFELILLDDGSTDDTWKIMQSYQDSRIRMIQLGRVGFTKALNYGLRISRGDYIARMDADDESLPKRLERQVEFLDSQPTVSIVGTTYYRHDGLRNERYVRCFPQHDQDIRRALGLYIPICHGSVMFRKVVIEKVGGYNESLSDLEDLELWLRAAPHFRFANLGPPPLHVYWFDPKHSYFQSMHGSYRRVRQSIRLNGRAIRQLNLPKHYYALLGAKVLYYALLPNRLKRMARRLVAGATESPWPGTGLAAELPAHENAHE</sequence>
<dbReference type="AlphaFoldDB" id="A0A1F5UW06"/>
<dbReference type="PANTHER" id="PTHR43685:SF2">
    <property type="entry name" value="GLYCOSYLTRANSFERASE 2-LIKE DOMAIN-CONTAINING PROTEIN"/>
    <property type="match status" value="1"/>
</dbReference>
<evidence type="ECO:0000313" key="2">
    <source>
        <dbReference type="EMBL" id="OGF55346.1"/>
    </source>
</evidence>